<evidence type="ECO:0000313" key="2">
    <source>
        <dbReference type="EMBL" id="EXU97568.1"/>
    </source>
</evidence>
<evidence type="ECO:0000256" key="1">
    <source>
        <dbReference type="ARBA" id="ARBA00008721"/>
    </source>
</evidence>
<proteinExistence type="inferred from homology"/>
<accession>A0A014P5N1</accession>
<sequence length="266" mass="30285">MQLIRIFIANILALYITFSPVIKATTLTSIRSNNCNWEAASKLDTIQNEHFPRTNTTDSRVLTVGVYMHVSTFIIIGLLKQLNVLNKSFKPANISFTLLDIDWTNKTLPPRPWFVRPQLLKDLRKGNLSTLNLFFLQEGRDEWFGSTTSIHAILYKLNGLDEKSDGSLINIDTVPGGPHPFANMGKTAVHEIGHWFQLGHTSFIYKEHCQLDRQNRQVKPGTNINNSTCSNCDYNYMSYGNDACLQEFTSEQIKIMRSSGIKLRKL</sequence>
<comment type="caution">
    <text evidence="2">The sequence shown here is derived from an EMBL/GenBank/DDBJ whole genome shotgun (WGS) entry which is preliminary data.</text>
</comment>
<evidence type="ECO:0000313" key="3">
    <source>
        <dbReference type="Proteomes" id="UP000030151"/>
    </source>
</evidence>
<dbReference type="AlphaFoldDB" id="A0A014P5N1"/>
<dbReference type="EMBL" id="JELW01000035">
    <property type="protein sequence ID" value="EXU97568.1"/>
    <property type="molecule type" value="Genomic_DNA"/>
</dbReference>
<dbReference type="Gene3D" id="3.40.390.10">
    <property type="entry name" value="Collagenase (Catalytic Domain)"/>
    <property type="match status" value="1"/>
</dbReference>
<protein>
    <submittedName>
        <fullName evidence="2">Peptidase M43 family protein</fullName>
    </submittedName>
</protein>
<gene>
    <name evidence="2" type="ORF">X797_009287</name>
</gene>
<dbReference type="Proteomes" id="UP000030151">
    <property type="component" value="Unassembled WGS sequence"/>
</dbReference>
<organism evidence="2 3">
    <name type="scientific">Metarhizium robertsii</name>
    <dbReference type="NCBI Taxonomy" id="568076"/>
    <lineage>
        <taxon>Eukaryota</taxon>
        <taxon>Fungi</taxon>
        <taxon>Dikarya</taxon>
        <taxon>Ascomycota</taxon>
        <taxon>Pezizomycotina</taxon>
        <taxon>Sordariomycetes</taxon>
        <taxon>Hypocreomycetidae</taxon>
        <taxon>Hypocreales</taxon>
        <taxon>Clavicipitaceae</taxon>
        <taxon>Metarhizium</taxon>
    </lineage>
</organism>
<dbReference type="PANTHER" id="PTHR47466:SF1">
    <property type="entry name" value="METALLOPROTEASE MEP1 (AFU_ORTHOLOGUE AFUA_1G07730)-RELATED"/>
    <property type="match status" value="1"/>
</dbReference>
<dbReference type="GO" id="GO:0008237">
    <property type="term" value="F:metallopeptidase activity"/>
    <property type="evidence" value="ECO:0007669"/>
    <property type="project" value="InterPro"/>
</dbReference>
<dbReference type="HOGENOM" id="CLU_953411_0_0_1"/>
<name>A0A014P5N1_9HYPO</name>
<reference evidence="2 3" key="1">
    <citation type="submission" date="2014-02" db="EMBL/GenBank/DDBJ databases">
        <title>The genome sequence of the entomopathogenic fungus Metarhizium robertsii ARSEF 2575.</title>
        <authorList>
            <person name="Giuliano Garisto Donzelli B."/>
            <person name="Roe B.A."/>
            <person name="Macmil S.L."/>
            <person name="Krasnoff S.B."/>
            <person name="Gibson D.M."/>
        </authorList>
    </citation>
    <scope>NUCLEOTIDE SEQUENCE [LARGE SCALE GENOMIC DNA]</scope>
    <source>
        <strain evidence="2 3">ARSEF 2575</strain>
    </source>
</reference>
<dbReference type="PANTHER" id="PTHR47466">
    <property type="match status" value="1"/>
</dbReference>
<dbReference type="InterPro" id="IPR024079">
    <property type="entry name" value="MetalloPept_cat_dom_sf"/>
</dbReference>
<dbReference type="SUPFAM" id="SSF55486">
    <property type="entry name" value="Metalloproteases ('zincins'), catalytic domain"/>
    <property type="match status" value="1"/>
</dbReference>
<comment type="similarity">
    <text evidence="1">Belongs to the peptidase M43B family.</text>
</comment>